<dbReference type="PROSITE" id="PS50181">
    <property type="entry name" value="FBOX"/>
    <property type="match status" value="1"/>
</dbReference>
<dbReference type="InParanoid" id="Q2GMA2"/>
<dbReference type="InterPro" id="IPR018289">
    <property type="entry name" value="MULE_transposase_dom"/>
</dbReference>
<sequence>MTPNIDTLPAEIIEAIISRLDDGDVMKLSTICKALRARTAHRVFHTIRFSNDPRIGDAALAAGRLKVSAAVTLEEVAAAFETLKSSAGTAPAPPDLDAASNSDGEVTQPLANPAPDHELLAGQFETLSALEDELYDYAARAGFSIYRLRSSNKLKEFGYTRVDYSCAQSKIQSSMAKSRSTSTIKRDCSWQATAKALAGNGRRWTLEIRPGFEAHNHEVGVIKRRFTQEQKDYIATFGDRPAISNRELAEGLRERFPGIIFTRRQLMDQVDAQRRKIGAPAPETTITDYDTAMKNAVQRVYPLATPQICIFHVNKNVVLNIKRKWDKKAAEAVRREHVAAQLRASTQGTQGGDTDDHQPTQGTLGDPIRGDPAAEQPRGSQLREEGLDDEDMAVVRRLNRIAIDPHQPGATPADPAQVEHSMAGIYELWGHVLYAIDLDGFNTAWERLKAFFSEQTAIIEYLQQTYMVIAPEWATCYVNKRRNYGQRTTSPVESVNRYIKSYVVNGNSTVLQVVEQSIKMVDSMAEQIKDERNKQQTSIRREYLGKAWLGTAPYHIAIKALKMVEQQYRLMLPAVPTPAKPNPAPLPACTNKFTAQWGIPCSHRLLQKHQGGQLQLVKLDFDPF</sequence>
<dbReference type="AlphaFoldDB" id="Q2GMA2"/>
<evidence type="ECO:0000256" key="1">
    <source>
        <dbReference type="SAM" id="MobiDB-lite"/>
    </source>
</evidence>
<dbReference type="VEuPathDB" id="FungiDB:CHGG_10902"/>
<evidence type="ECO:0000313" key="4">
    <source>
        <dbReference type="Proteomes" id="UP000001056"/>
    </source>
</evidence>
<organism evidence="3 4">
    <name type="scientific">Chaetomium globosum (strain ATCC 6205 / CBS 148.51 / DSM 1962 / NBRC 6347 / NRRL 1970)</name>
    <name type="common">Soil fungus</name>
    <dbReference type="NCBI Taxonomy" id="306901"/>
    <lineage>
        <taxon>Eukaryota</taxon>
        <taxon>Fungi</taxon>
        <taxon>Dikarya</taxon>
        <taxon>Ascomycota</taxon>
        <taxon>Pezizomycotina</taxon>
        <taxon>Sordariomycetes</taxon>
        <taxon>Sordariomycetidae</taxon>
        <taxon>Sordariales</taxon>
        <taxon>Chaetomiaceae</taxon>
        <taxon>Chaetomium</taxon>
    </lineage>
</organism>
<dbReference type="eggNOG" id="ENOG502RS68">
    <property type="taxonomic scope" value="Eukaryota"/>
</dbReference>
<feature type="region of interest" description="Disordered" evidence="1">
    <location>
        <begin position="87"/>
        <end position="115"/>
    </location>
</feature>
<proteinExistence type="predicted"/>
<dbReference type="Proteomes" id="UP000001056">
    <property type="component" value="Unassembled WGS sequence"/>
</dbReference>
<keyword evidence="4" id="KW-1185">Reference proteome</keyword>
<dbReference type="GeneID" id="4397321"/>
<dbReference type="OrthoDB" id="4815524at2759"/>
<dbReference type="PANTHER" id="PTHR47718">
    <property type="entry name" value="OS01G0519700 PROTEIN"/>
    <property type="match status" value="1"/>
</dbReference>
<reference evidence="4" key="1">
    <citation type="journal article" date="2015" name="Genome Announc.">
        <title>Draft genome sequence of the cellulolytic fungus Chaetomium globosum.</title>
        <authorList>
            <person name="Cuomo C.A."/>
            <person name="Untereiner W.A."/>
            <person name="Ma L.-J."/>
            <person name="Grabherr M."/>
            <person name="Birren B.W."/>
        </authorList>
    </citation>
    <scope>NUCLEOTIDE SEQUENCE [LARGE SCALE GENOMIC DNA]</scope>
    <source>
        <strain evidence="4">ATCC 6205 / CBS 148.51 / DSM 1962 / NBRC 6347 / NRRL 1970</strain>
    </source>
</reference>
<dbReference type="SUPFAM" id="SSF81383">
    <property type="entry name" value="F-box domain"/>
    <property type="match status" value="1"/>
</dbReference>
<gene>
    <name evidence="3" type="ORF">CHGG_10902</name>
</gene>
<protein>
    <recommendedName>
        <fullName evidence="2">F-box domain-containing protein</fullName>
    </recommendedName>
</protein>
<feature type="domain" description="F-box" evidence="2">
    <location>
        <begin position="2"/>
        <end position="47"/>
    </location>
</feature>
<dbReference type="Pfam" id="PF10551">
    <property type="entry name" value="MULE"/>
    <property type="match status" value="1"/>
</dbReference>
<dbReference type="InterPro" id="IPR036047">
    <property type="entry name" value="F-box-like_dom_sf"/>
</dbReference>
<feature type="region of interest" description="Disordered" evidence="1">
    <location>
        <begin position="336"/>
        <end position="389"/>
    </location>
</feature>
<accession>Q2GMA2</accession>
<dbReference type="EMBL" id="CH408036">
    <property type="protein sequence ID" value="EAQ83084.1"/>
    <property type="molecule type" value="Genomic_DNA"/>
</dbReference>
<dbReference type="InterPro" id="IPR001810">
    <property type="entry name" value="F-box_dom"/>
</dbReference>
<evidence type="ECO:0000259" key="2">
    <source>
        <dbReference type="PROSITE" id="PS50181"/>
    </source>
</evidence>
<name>Q2GMA2_CHAGB</name>
<evidence type="ECO:0000313" key="3">
    <source>
        <dbReference type="EMBL" id="EAQ83084.1"/>
    </source>
</evidence>
<dbReference type="RefSeq" id="XP_001226169.1">
    <property type="nucleotide sequence ID" value="XM_001226168.1"/>
</dbReference>
<dbReference type="HOGENOM" id="CLU_438039_0_0_1"/>